<comment type="caution">
    <text evidence="2">The sequence shown here is derived from an EMBL/GenBank/DDBJ whole genome shotgun (WGS) entry which is preliminary data.</text>
</comment>
<reference evidence="2" key="1">
    <citation type="journal article" date="2023" name="Mol. Biol. Evol.">
        <title>Third-Generation Sequencing Reveals the Adaptive Role of the Epigenome in Three Deep-Sea Polychaetes.</title>
        <authorList>
            <person name="Perez M."/>
            <person name="Aroh O."/>
            <person name="Sun Y."/>
            <person name="Lan Y."/>
            <person name="Juniper S.K."/>
            <person name="Young C.R."/>
            <person name="Angers B."/>
            <person name="Qian P.Y."/>
        </authorList>
    </citation>
    <scope>NUCLEOTIDE SEQUENCE</scope>
    <source>
        <strain evidence="2">P08H-3</strain>
    </source>
</reference>
<name>A0AAD9JI88_9ANNE</name>
<keyword evidence="3" id="KW-1185">Reference proteome</keyword>
<keyword evidence="1" id="KW-0812">Transmembrane</keyword>
<evidence type="ECO:0000313" key="2">
    <source>
        <dbReference type="EMBL" id="KAK2152640.1"/>
    </source>
</evidence>
<gene>
    <name evidence="2" type="ORF">LSH36_324g03003</name>
</gene>
<keyword evidence="1" id="KW-0472">Membrane</keyword>
<evidence type="ECO:0000313" key="3">
    <source>
        <dbReference type="Proteomes" id="UP001208570"/>
    </source>
</evidence>
<dbReference type="AlphaFoldDB" id="A0AAD9JI88"/>
<keyword evidence="1" id="KW-1133">Transmembrane helix</keyword>
<evidence type="ECO:0000256" key="1">
    <source>
        <dbReference type="SAM" id="Phobius"/>
    </source>
</evidence>
<feature type="transmembrane region" description="Helical" evidence="1">
    <location>
        <begin position="24"/>
        <end position="43"/>
    </location>
</feature>
<dbReference type="Proteomes" id="UP001208570">
    <property type="component" value="Unassembled WGS sequence"/>
</dbReference>
<dbReference type="EMBL" id="JAODUP010000323">
    <property type="protein sequence ID" value="KAK2152640.1"/>
    <property type="molecule type" value="Genomic_DNA"/>
</dbReference>
<sequence>MRVRNRVSQRFSEKWYSVLSKSRIFGAFSTLIGFLRCLEIILLCGSDHFMVNVS</sequence>
<organism evidence="2 3">
    <name type="scientific">Paralvinella palmiformis</name>
    <dbReference type="NCBI Taxonomy" id="53620"/>
    <lineage>
        <taxon>Eukaryota</taxon>
        <taxon>Metazoa</taxon>
        <taxon>Spiralia</taxon>
        <taxon>Lophotrochozoa</taxon>
        <taxon>Annelida</taxon>
        <taxon>Polychaeta</taxon>
        <taxon>Sedentaria</taxon>
        <taxon>Canalipalpata</taxon>
        <taxon>Terebellida</taxon>
        <taxon>Terebelliformia</taxon>
        <taxon>Alvinellidae</taxon>
        <taxon>Paralvinella</taxon>
    </lineage>
</organism>
<feature type="non-terminal residue" evidence="2">
    <location>
        <position position="1"/>
    </location>
</feature>
<proteinExistence type="predicted"/>
<protein>
    <submittedName>
        <fullName evidence="2">Uncharacterized protein</fullName>
    </submittedName>
</protein>
<accession>A0AAD9JI88</accession>